<dbReference type="Proteomes" id="UP000832097">
    <property type="component" value="Chromosome"/>
</dbReference>
<protein>
    <submittedName>
        <fullName evidence="2">Glycosyltransferase family 2 protein</fullName>
    </submittedName>
</protein>
<dbReference type="PANTHER" id="PTHR43179:SF7">
    <property type="entry name" value="RHAMNOSYLTRANSFERASE WBBL"/>
    <property type="match status" value="1"/>
</dbReference>
<evidence type="ECO:0000313" key="2">
    <source>
        <dbReference type="EMBL" id="UOE44313.1"/>
    </source>
</evidence>
<evidence type="ECO:0000259" key="1">
    <source>
        <dbReference type="Pfam" id="PF00535"/>
    </source>
</evidence>
<dbReference type="InterPro" id="IPR029044">
    <property type="entry name" value="Nucleotide-diphossugar_trans"/>
</dbReference>
<dbReference type="Pfam" id="PF00535">
    <property type="entry name" value="Glycos_transf_2"/>
    <property type="match status" value="1"/>
</dbReference>
<gene>
    <name evidence="2" type="ORF">MTO99_00510</name>
</gene>
<dbReference type="SUPFAM" id="SSF53448">
    <property type="entry name" value="Nucleotide-diphospho-sugar transferases"/>
    <property type="match status" value="1"/>
</dbReference>
<dbReference type="CDD" id="cd04186">
    <property type="entry name" value="GT_2_like_c"/>
    <property type="match status" value="1"/>
</dbReference>
<organism evidence="2 3">
    <name type="scientific">Agromyces larvae</name>
    <dbReference type="NCBI Taxonomy" id="2929802"/>
    <lineage>
        <taxon>Bacteria</taxon>
        <taxon>Bacillati</taxon>
        <taxon>Actinomycetota</taxon>
        <taxon>Actinomycetes</taxon>
        <taxon>Micrococcales</taxon>
        <taxon>Microbacteriaceae</taxon>
        <taxon>Agromyces</taxon>
    </lineage>
</organism>
<accession>A0ABY4BYS5</accession>
<dbReference type="EMBL" id="CP094528">
    <property type="protein sequence ID" value="UOE44313.1"/>
    <property type="molecule type" value="Genomic_DNA"/>
</dbReference>
<dbReference type="PANTHER" id="PTHR43179">
    <property type="entry name" value="RHAMNOSYLTRANSFERASE WBBL"/>
    <property type="match status" value="1"/>
</dbReference>
<reference evidence="2 3" key="1">
    <citation type="submission" date="2022-03" db="EMBL/GenBank/DDBJ databases">
        <title>Mucilaginibacter sp. isolated from the gut of Protaetia brevitarsis seulensis larvae.</title>
        <authorList>
            <person name="Won M."/>
            <person name="Kim S.-J."/>
            <person name="Kwon S.-W."/>
        </authorList>
    </citation>
    <scope>NUCLEOTIDE SEQUENCE [LARGE SCALE GENOMIC DNA]</scope>
    <source>
        <strain evidence="2 3">CFWR-12</strain>
    </source>
</reference>
<name>A0ABY4BYS5_9MICO</name>
<dbReference type="Gene3D" id="3.90.550.10">
    <property type="entry name" value="Spore Coat Polysaccharide Biosynthesis Protein SpsA, Chain A"/>
    <property type="match status" value="1"/>
</dbReference>
<dbReference type="InterPro" id="IPR001173">
    <property type="entry name" value="Glyco_trans_2-like"/>
</dbReference>
<feature type="domain" description="Glycosyltransferase 2-like" evidence="1">
    <location>
        <begin position="9"/>
        <end position="131"/>
    </location>
</feature>
<sequence length="304" mass="33457">MAIDCGLDVVIVTYASEAHIRQCLDSLFRHRPSCEMRVLLVDNDSPDSTLDVVRGDYSEVLVIAREHNDGFAVANNAALRATTAPFVLVLNPDTEIEAGTLDHLMSVMANEQSIGVLGCRLLTADGTLDHASKRSFPSPMTAAKYFLLKAIGRSGSAYVRPDVDENSIADVDAINGAFMLVRARAMDEVGLFDEKYWMYGEDLDWCARFHSAGWRVVYDGTVVAHHLKGGSTGGRRPMRLNYHFHRSMEIFYLDHVSSGHRLADAIVSMGIWLRFALTSVSHSVANATRNRPMAKKPAVDGAVD</sequence>
<dbReference type="RefSeq" id="WP_243556016.1">
    <property type="nucleotide sequence ID" value="NZ_CP094528.1"/>
</dbReference>
<evidence type="ECO:0000313" key="3">
    <source>
        <dbReference type="Proteomes" id="UP000832097"/>
    </source>
</evidence>
<proteinExistence type="predicted"/>
<keyword evidence="3" id="KW-1185">Reference proteome</keyword>